<comment type="caution">
    <text evidence="2">The sequence shown here is derived from an EMBL/GenBank/DDBJ whole genome shotgun (WGS) entry which is preliminary data.</text>
</comment>
<feature type="region of interest" description="Disordered" evidence="1">
    <location>
        <begin position="97"/>
        <end position="131"/>
    </location>
</feature>
<sequence length="131" mass="15091">MNKGEKREIVLKDDRDQNHAFSKERKEMAIDISLLLFFKKEEEEEEKRGEEKDPQITFGGRRRGPIRHSPVRNWKGDWIDRTGRGSYSRLETTVWPTEVQSRSPTSTVAALTTKTRRPGCSTTSTAEVTLP</sequence>
<reference evidence="2 3" key="1">
    <citation type="submission" date="2021-06" db="EMBL/GenBank/DDBJ databases">
        <title>Caerostris darwini draft genome.</title>
        <authorList>
            <person name="Kono N."/>
            <person name="Arakawa K."/>
        </authorList>
    </citation>
    <scope>NUCLEOTIDE SEQUENCE [LARGE SCALE GENOMIC DNA]</scope>
</reference>
<evidence type="ECO:0000256" key="1">
    <source>
        <dbReference type="SAM" id="MobiDB-lite"/>
    </source>
</evidence>
<gene>
    <name evidence="2" type="ORF">CDAR_608531</name>
</gene>
<proteinExistence type="predicted"/>
<dbReference type="EMBL" id="BPLQ01014740">
    <property type="protein sequence ID" value="GIY82754.1"/>
    <property type="molecule type" value="Genomic_DNA"/>
</dbReference>
<dbReference type="Proteomes" id="UP001054837">
    <property type="component" value="Unassembled WGS sequence"/>
</dbReference>
<accession>A0AAV4WLM5</accession>
<dbReference type="AlphaFoldDB" id="A0AAV4WLM5"/>
<keyword evidence="3" id="KW-1185">Reference proteome</keyword>
<feature type="compositionally biased region" description="Polar residues" evidence="1">
    <location>
        <begin position="97"/>
        <end position="113"/>
    </location>
</feature>
<protein>
    <submittedName>
        <fullName evidence="2">Uncharacterized protein</fullName>
    </submittedName>
</protein>
<feature type="compositionally biased region" description="Basic and acidic residues" evidence="1">
    <location>
        <begin position="43"/>
        <end position="54"/>
    </location>
</feature>
<feature type="compositionally biased region" description="Polar residues" evidence="1">
    <location>
        <begin position="120"/>
        <end position="131"/>
    </location>
</feature>
<feature type="region of interest" description="Disordered" evidence="1">
    <location>
        <begin position="43"/>
        <end position="75"/>
    </location>
</feature>
<name>A0AAV4WLM5_9ARAC</name>
<evidence type="ECO:0000313" key="2">
    <source>
        <dbReference type="EMBL" id="GIY82754.1"/>
    </source>
</evidence>
<organism evidence="2 3">
    <name type="scientific">Caerostris darwini</name>
    <dbReference type="NCBI Taxonomy" id="1538125"/>
    <lineage>
        <taxon>Eukaryota</taxon>
        <taxon>Metazoa</taxon>
        <taxon>Ecdysozoa</taxon>
        <taxon>Arthropoda</taxon>
        <taxon>Chelicerata</taxon>
        <taxon>Arachnida</taxon>
        <taxon>Araneae</taxon>
        <taxon>Araneomorphae</taxon>
        <taxon>Entelegynae</taxon>
        <taxon>Araneoidea</taxon>
        <taxon>Araneidae</taxon>
        <taxon>Caerostris</taxon>
    </lineage>
</organism>
<feature type="compositionally biased region" description="Basic residues" evidence="1">
    <location>
        <begin position="60"/>
        <end position="70"/>
    </location>
</feature>
<evidence type="ECO:0000313" key="3">
    <source>
        <dbReference type="Proteomes" id="UP001054837"/>
    </source>
</evidence>